<feature type="non-terminal residue" evidence="1">
    <location>
        <position position="1"/>
    </location>
</feature>
<dbReference type="EMBL" id="KZ293532">
    <property type="protein sequence ID" value="PBK58618.1"/>
    <property type="molecule type" value="Genomic_DNA"/>
</dbReference>
<dbReference type="AlphaFoldDB" id="A0A2H3AXW7"/>
<dbReference type="STRING" id="1076256.A0A2H3AXW7"/>
<evidence type="ECO:0000313" key="1">
    <source>
        <dbReference type="EMBL" id="PBK58618.1"/>
    </source>
</evidence>
<accession>A0A2H3AXW7</accession>
<sequence length="70" mass="8078">WREECKLLKVEMDHVKCTLEHDANLWLSHTKSTMEGIALINVGEGAGAYAKRQAAIQTSIRLSFEDKWRY</sequence>
<proteinExistence type="predicted"/>
<organism evidence="1 2">
    <name type="scientific">Armillaria solidipes</name>
    <dbReference type="NCBI Taxonomy" id="1076256"/>
    <lineage>
        <taxon>Eukaryota</taxon>
        <taxon>Fungi</taxon>
        <taxon>Dikarya</taxon>
        <taxon>Basidiomycota</taxon>
        <taxon>Agaricomycotina</taxon>
        <taxon>Agaricomycetes</taxon>
        <taxon>Agaricomycetidae</taxon>
        <taxon>Agaricales</taxon>
        <taxon>Marasmiineae</taxon>
        <taxon>Physalacriaceae</taxon>
        <taxon>Armillaria</taxon>
    </lineage>
</organism>
<keyword evidence="2" id="KW-1185">Reference proteome</keyword>
<name>A0A2H3AXW7_9AGAR</name>
<dbReference type="Proteomes" id="UP000218334">
    <property type="component" value="Unassembled WGS sequence"/>
</dbReference>
<feature type="non-terminal residue" evidence="1">
    <location>
        <position position="70"/>
    </location>
</feature>
<protein>
    <submittedName>
        <fullName evidence="1">Uncharacterized protein</fullName>
    </submittedName>
</protein>
<gene>
    <name evidence="1" type="ORF">ARMSODRAFT_859181</name>
</gene>
<reference evidence="2" key="1">
    <citation type="journal article" date="2017" name="Nat. Ecol. Evol.">
        <title>Genome expansion and lineage-specific genetic innovations in the forest pathogenic fungi Armillaria.</title>
        <authorList>
            <person name="Sipos G."/>
            <person name="Prasanna A.N."/>
            <person name="Walter M.C."/>
            <person name="O'Connor E."/>
            <person name="Balint B."/>
            <person name="Krizsan K."/>
            <person name="Kiss B."/>
            <person name="Hess J."/>
            <person name="Varga T."/>
            <person name="Slot J."/>
            <person name="Riley R."/>
            <person name="Boka B."/>
            <person name="Rigling D."/>
            <person name="Barry K."/>
            <person name="Lee J."/>
            <person name="Mihaltcheva S."/>
            <person name="LaButti K."/>
            <person name="Lipzen A."/>
            <person name="Waldron R."/>
            <person name="Moloney N.M."/>
            <person name="Sperisen C."/>
            <person name="Kredics L."/>
            <person name="Vagvoelgyi C."/>
            <person name="Patrignani A."/>
            <person name="Fitzpatrick D."/>
            <person name="Nagy I."/>
            <person name="Doyle S."/>
            <person name="Anderson J.B."/>
            <person name="Grigoriev I.V."/>
            <person name="Gueldener U."/>
            <person name="Muensterkoetter M."/>
            <person name="Nagy L.G."/>
        </authorList>
    </citation>
    <scope>NUCLEOTIDE SEQUENCE [LARGE SCALE GENOMIC DNA]</scope>
    <source>
        <strain evidence="2">28-4</strain>
    </source>
</reference>
<evidence type="ECO:0000313" key="2">
    <source>
        <dbReference type="Proteomes" id="UP000218334"/>
    </source>
</evidence>